<evidence type="ECO:0000256" key="1">
    <source>
        <dbReference type="SAM" id="MobiDB-lite"/>
    </source>
</evidence>
<dbReference type="EMBL" id="JNBR01000442">
    <property type="protein sequence ID" value="OQR92781.1"/>
    <property type="molecule type" value="Genomic_DNA"/>
</dbReference>
<comment type="caution">
    <text evidence="2">The sequence shown here is derived from an EMBL/GenBank/DDBJ whole genome shotgun (WGS) entry which is preliminary data.</text>
</comment>
<evidence type="ECO:0000313" key="3">
    <source>
        <dbReference type="Proteomes" id="UP000243579"/>
    </source>
</evidence>
<organism evidence="2 3">
    <name type="scientific">Achlya hypogyna</name>
    <name type="common">Oomycete</name>
    <name type="synonym">Protoachlya hypogyna</name>
    <dbReference type="NCBI Taxonomy" id="1202772"/>
    <lineage>
        <taxon>Eukaryota</taxon>
        <taxon>Sar</taxon>
        <taxon>Stramenopiles</taxon>
        <taxon>Oomycota</taxon>
        <taxon>Saprolegniomycetes</taxon>
        <taxon>Saprolegniales</taxon>
        <taxon>Achlyaceae</taxon>
        <taxon>Achlya</taxon>
    </lineage>
</organism>
<feature type="compositionally biased region" description="Low complexity" evidence="1">
    <location>
        <begin position="246"/>
        <end position="258"/>
    </location>
</feature>
<sequence length="269" mass="30520">MPSSSSVADLSSILTCSIGVLSTIFPRDTHIMELGSIVGVPTTIEPEKQPAPIKFSGTRLRCMELEEKLAALVNKLSTTEYIFRDDVYDAMSSLRQHEQMLCDLEEYISADLPAKQEFLNGNCAAMRTTIRDSMQRLQIHLQQTFDAKSQADYLMRPLRRRAHHARKLVNALRKQVFLRNDTTNMDSQVATIESMLTEAEEKDLQFDCNAFHHGRDLLIEEKDKLVAEWKAIRRDLRQLRRATKVPGSSSPSSSSQGSRTEYRPVSPSM</sequence>
<gene>
    <name evidence="2" type="ORF">ACHHYP_03214</name>
</gene>
<name>A0A1V9Z4A3_ACHHY</name>
<dbReference type="AlphaFoldDB" id="A0A1V9Z4A3"/>
<accession>A0A1V9Z4A3</accession>
<keyword evidence="3" id="KW-1185">Reference proteome</keyword>
<evidence type="ECO:0000313" key="2">
    <source>
        <dbReference type="EMBL" id="OQR92781.1"/>
    </source>
</evidence>
<proteinExistence type="predicted"/>
<reference evidence="2 3" key="1">
    <citation type="journal article" date="2014" name="Genome Biol. Evol.">
        <title>The secreted proteins of Achlya hypogyna and Thraustotheca clavata identify the ancestral oomycete secretome and reveal gene acquisitions by horizontal gene transfer.</title>
        <authorList>
            <person name="Misner I."/>
            <person name="Blouin N."/>
            <person name="Leonard G."/>
            <person name="Richards T.A."/>
            <person name="Lane C.E."/>
        </authorList>
    </citation>
    <scope>NUCLEOTIDE SEQUENCE [LARGE SCALE GENOMIC DNA]</scope>
    <source>
        <strain evidence="2 3">ATCC 48635</strain>
    </source>
</reference>
<feature type="region of interest" description="Disordered" evidence="1">
    <location>
        <begin position="240"/>
        <end position="269"/>
    </location>
</feature>
<dbReference type="Proteomes" id="UP000243579">
    <property type="component" value="Unassembled WGS sequence"/>
</dbReference>
<protein>
    <submittedName>
        <fullName evidence="2">Uncharacterized protein</fullName>
    </submittedName>
</protein>
<dbReference type="OrthoDB" id="73309at2759"/>